<organism evidence="1 2">
    <name type="scientific">Vitis vinifera</name>
    <name type="common">Grape</name>
    <dbReference type="NCBI Taxonomy" id="29760"/>
    <lineage>
        <taxon>Eukaryota</taxon>
        <taxon>Viridiplantae</taxon>
        <taxon>Streptophyta</taxon>
        <taxon>Embryophyta</taxon>
        <taxon>Tracheophyta</taxon>
        <taxon>Spermatophyta</taxon>
        <taxon>Magnoliopsida</taxon>
        <taxon>eudicotyledons</taxon>
        <taxon>Gunneridae</taxon>
        <taxon>Pentapetalae</taxon>
        <taxon>rosids</taxon>
        <taxon>Vitales</taxon>
        <taxon>Vitaceae</taxon>
        <taxon>Viteae</taxon>
        <taxon>Vitis</taxon>
    </lineage>
</organism>
<dbReference type="InParanoid" id="D7TV81"/>
<keyword evidence="2" id="KW-1185">Reference proteome</keyword>
<accession>D7TV81</accession>
<protein>
    <submittedName>
        <fullName evidence="1">Uncharacterized protein</fullName>
    </submittedName>
</protein>
<proteinExistence type="predicted"/>
<dbReference type="OMA" id="EPATDIF"/>
<sequence>MHHFRIISRVSFSPPSTKAKDFRLFGQEKLVHTALSKGKHADAFLWRNKKISVGVLGGAV</sequence>
<dbReference type="PaxDb" id="29760-VIT_02s0025g00590.t01"/>
<dbReference type="Proteomes" id="UP000009183">
    <property type="component" value="Chromosome 2"/>
</dbReference>
<dbReference type="AlphaFoldDB" id="D7TV81"/>
<evidence type="ECO:0000313" key="2">
    <source>
        <dbReference type="Proteomes" id="UP000009183"/>
    </source>
</evidence>
<dbReference type="EMBL" id="FN596251">
    <property type="protein sequence ID" value="CBI34406.3"/>
    <property type="molecule type" value="Genomic_DNA"/>
</dbReference>
<name>D7TV81_VITVI</name>
<dbReference type="HOGENOM" id="CLU_2946363_0_0_1"/>
<reference evidence="2" key="1">
    <citation type="journal article" date="2007" name="Nature">
        <title>The grapevine genome sequence suggests ancestral hexaploidization in major angiosperm phyla.</title>
        <authorList>
            <consortium name="The French-Italian Public Consortium for Grapevine Genome Characterization."/>
            <person name="Jaillon O."/>
            <person name="Aury J.-M."/>
            <person name="Noel B."/>
            <person name="Policriti A."/>
            <person name="Clepet C."/>
            <person name="Casagrande A."/>
            <person name="Choisne N."/>
            <person name="Aubourg S."/>
            <person name="Vitulo N."/>
            <person name="Jubin C."/>
            <person name="Vezzi A."/>
            <person name="Legeai F."/>
            <person name="Hugueney P."/>
            <person name="Dasilva C."/>
            <person name="Horner D."/>
            <person name="Mica E."/>
            <person name="Jublot D."/>
            <person name="Poulain J."/>
            <person name="Bruyere C."/>
            <person name="Billault A."/>
            <person name="Segurens B."/>
            <person name="Gouyvenoux M."/>
            <person name="Ugarte E."/>
            <person name="Cattonaro F."/>
            <person name="Anthouard V."/>
            <person name="Vico V."/>
            <person name="Del Fabbro C."/>
            <person name="Alaux M."/>
            <person name="Di Gaspero G."/>
            <person name="Dumas V."/>
            <person name="Felice N."/>
            <person name="Paillard S."/>
            <person name="Juman I."/>
            <person name="Moroldo M."/>
            <person name="Scalabrin S."/>
            <person name="Canaguier A."/>
            <person name="Le Clainche I."/>
            <person name="Malacrida G."/>
            <person name="Durand E."/>
            <person name="Pesole G."/>
            <person name="Laucou V."/>
            <person name="Chatelet P."/>
            <person name="Merdinoglu D."/>
            <person name="Delledonne M."/>
            <person name="Pezzotti M."/>
            <person name="Lecharny A."/>
            <person name="Scarpelli C."/>
            <person name="Artiguenave F."/>
            <person name="Pe M.E."/>
            <person name="Valle G."/>
            <person name="Morgante M."/>
            <person name="Caboche M."/>
            <person name="Adam-Blondon A.-F."/>
            <person name="Weissenbach J."/>
            <person name="Quetier F."/>
            <person name="Wincker P."/>
        </authorList>
    </citation>
    <scope>NUCLEOTIDE SEQUENCE [LARGE SCALE GENOMIC DNA]</scope>
    <source>
        <strain evidence="2">cv. Pinot noir / PN40024</strain>
    </source>
</reference>
<gene>
    <name evidence="1" type="ordered locus">VIT_02s0025g00590</name>
</gene>
<evidence type="ECO:0000313" key="1">
    <source>
        <dbReference type="EMBL" id="CBI34406.3"/>
    </source>
</evidence>